<name>A0AAV6UFV6_9ARAC</name>
<dbReference type="SMART" id="SM00355">
    <property type="entry name" value="ZnF_C2H2"/>
    <property type="match status" value="6"/>
</dbReference>
<reference evidence="13 14" key="1">
    <citation type="journal article" date="2022" name="Nat. Ecol. Evol.">
        <title>A masculinizing supergene underlies an exaggerated male reproductive morph in a spider.</title>
        <authorList>
            <person name="Hendrickx F."/>
            <person name="De Corte Z."/>
            <person name="Sonet G."/>
            <person name="Van Belleghem S.M."/>
            <person name="Kostlbacher S."/>
            <person name="Vangestel C."/>
        </authorList>
    </citation>
    <scope>NUCLEOTIDE SEQUENCE [LARGE SCALE GENOMIC DNA]</scope>
    <source>
        <strain evidence="13">W744_W776</strain>
    </source>
</reference>
<dbReference type="GO" id="GO:0008270">
    <property type="term" value="F:zinc ion binding"/>
    <property type="evidence" value="ECO:0007669"/>
    <property type="project" value="UniProtKB-KW"/>
</dbReference>
<dbReference type="FunFam" id="3.30.160.60:FF:000245">
    <property type="entry name" value="zinc finger protein Gfi-1"/>
    <property type="match status" value="1"/>
</dbReference>
<evidence type="ECO:0000313" key="14">
    <source>
        <dbReference type="Proteomes" id="UP000827092"/>
    </source>
</evidence>
<dbReference type="PANTHER" id="PTHR23226">
    <property type="entry name" value="ZINC FINGER AND SCAN DOMAIN-CONTAINING"/>
    <property type="match status" value="1"/>
</dbReference>
<evidence type="ECO:0000256" key="6">
    <source>
        <dbReference type="ARBA" id="ARBA00023015"/>
    </source>
</evidence>
<evidence type="ECO:0000256" key="5">
    <source>
        <dbReference type="ARBA" id="ARBA00022833"/>
    </source>
</evidence>
<feature type="domain" description="C2H2-type" evidence="12">
    <location>
        <begin position="252"/>
        <end position="279"/>
    </location>
</feature>
<keyword evidence="7" id="KW-0238">DNA-binding</keyword>
<evidence type="ECO:0000256" key="9">
    <source>
        <dbReference type="ARBA" id="ARBA00023242"/>
    </source>
</evidence>
<dbReference type="FunFam" id="3.30.160.60:FF:000432">
    <property type="entry name" value="zinc finger protein Gfi-1b isoform X1"/>
    <property type="match status" value="1"/>
</dbReference>
<feature type="domain" description="C2H2-type" evidence="12">
    <location>
        <begin position="336"/>
        <end position="363"/>
    </location>
</feature>
<keyword evidence="3" id="KW-0677">Repeat</keyword>
<dbReference type="FunFam" id="3.30.160.60:FF:000148">
    <property type="entry name" value="zinc finger protein Gfi-1"/>
    <property type="match status" value="1"/>
</dbReference>
<feature type="domain" description="C2H2-type" evidence="12">
    <location>
        <begin position="223"/>
        <end position="251"/>
    </location>
</feature>
<keyword evidence="6" id="KW-0805">Transcription regulation</keyword>
<dbReference type="GO" id="GO:0005634">
    <property type="term" value="C:nucleus"/>
    <property type="evidence" value="ECO:0007669"/>
    <property type="project" value="UniProtKB-SubCell"/>
</dbReference>
<feature type="domain" description="C2H2-type" evidence="12">
    <location>
        <begin position="308"/>
        <end position="335"/>
    </location>
</feature>
<evidence type="ECO:0000256" key="2">
    <source>
        <dbReference type="ARBA" id="ARBA00022723"/>
    </source>
</evidence>
<dbReference type="InterPro" id="IPR036236">
    <property type="entry name" value="Znf_C2H2_sf"/>
</dbReference>
<evidence type="ECO:0000313" key="13">
    <source>
        <dbReference type="EMBL" id="KAG8182563.1"/>
    </source>
</evidence>
<dbReference type="Pfam" id="PF12874">
    <property type="entry name" value="zf-met"/>
    <property type="match status" value="1"/>
</dbReference>
<accession>A0AAV6UFV6</accession>
<comment type="subcellular location">
    <subcellularLocation>
        <location evidence="1">Nucleus</location>
    </subcellularLocation>
</comment>
<feature type="region of interest" description="Disordered" evidence="11">
    <location>
        <begin position="107"/>
        <end position="134"/>
    </location>
</feature>
<dbReference type="PROSITE" id="PS50157">
    <property type="entry name" value="ZINC_FINGER_C2H2_2"/>
    <property type="match status" value="6"/>
</dbReference>
<dbReference type="EMBL" id="JAFNEN010000459">
    <property type="protein sequence ID" value="KAG8182563.1"/>
    <property type="molecule type" value="Genomic_DNA"/>
</dbReference>
<dbReference type="GO" id="GO:0000122">
    <property type="term" value="P:negative regulation of transcription by RNA polymerase II"/>
    <property type="evidence" value="ECO:0007669"/>
    <property type="project" value="UniProtKB-ARBA"/>
</dbReference>
<dbReference type="Proteomes" id="UP000827092">
    <property type="component" value="Unassembled WGS sequence"/>
</dbReference>
<dbReference type="InterPro" id="IPR013087">
    <property type="entry name" value="Znf_C2H2_type"/>
</dbReference>
<gene>
    <name evidence="13" type="ORF">JTE90_007300</name>
</gene>
<dbReference type="FunFam" id="3.30.160.60:FF:000208">
    <property type="entry name" value="zinc finger protein Gfi-1b"/>
    <property type="match status" value="1"/>
</dbReference>
<evidence type="ECO:0000256" key="10">
    <source>
        <dbReference type="PROSITE-ProRule" id="PRU00042"/>
    </source>
</evidence>
<keyword evidence="5" id="KW-0862">Zinc</keyword>
<dbReference type="SUPFAM" id="SSF57667">
    <property type="entry name" value="beta-beta-alpha zinc fingers"/>
    <property type="match status" value="3"/>
</dbReference>
<feature type="domain" description="C2H2-type" evidence="12">
    <location>
        <begin position="364"/>
        <end position="388"/>
    </location>
</feature>
<sequence length="394" mass="42966">MTEAIGPSSVVGAESGKGPAVVNFGEMGSAFRVVTPKRPREGVPSVGTVPRLSSAAPFPLLDPLPTYYSGLWCGLKDPPTLPLFPLFPHYLHPSTYGISVDAFPPTATSAESSTATAGRLSSDVSSSWEDAKSPRSPLSIGDIKSFGLSPWPTDLRVRPVPACHPFPAKNPDSNGPDLFRPAAFTGLSCFGLSLYSFSSSKETPTSASPDALTLKSTSGGDVFSCVKCDKMFSTPHGLEVHARRSHSGRRPFACELCNKTFGHEVSLTQHRAVHTAERTFECKQCGKSFKRSSTLSTHLLIHSDTRPYPCQYCGKRFHQKSDMKKHTYIHTGEKPHKCAVCGKAFSQSSNLITHSRKHTGFKPFACDICGRAFQRKVDLRRHKETQHSEIHHIP</sequence>
<dbReference type="PANTHER" id="PTHR23226:SF419">
    <property type="entry name" value="FI21258P1-RELATED"/>
    <property type="match status" value="1"/>
</dbReference>
<dbReference type="AlphaFoldDB" id="A0AAV6UFV6"/>
<feature type="domain" description="C2H2-type" evidence="12">
    <location>
        <begin position="280"/>
        <end position="307"/>
    </location>
</feature>
<dbReference type="Pfam" id="PF00096">
    <property type="entry name" value="zf-C2H2"/>
    <property type="match status" value="5"/>
</dbReference>
<dbReference type="GO" id="GO:0000978">
    <property type="term" value="F:RNA polymerase II cis-regulatory region sequence-specific DNA binding"/>
    <property type="evidence" value="ECO:0007669"/>
    <property type="project" value="TreeGrafter"/>
</dbReference>
<dbReference type="FunFam" id="3.30.160.60:FF:000446">
    <property type="entry name" value="Zinc finger protein"/>
    <property type="match status" value="1"/>
</dbReference>
<feature type="compositionally biased region" description="Low complexity" evidence="11">
    <location>
        <begin position="107"/>
        <end position="117"/>
    </location>
</feature>
<keyword evidence="9" id="KW-0539">Nucleus</keyword>
<dbReference type="PROSITE" id="PS00028">
    <property type="entry name" value="ZINC_FINGER_C2H2_1"/>
    <property type="match status" value="6"/>
</dbReference>
<keyword evidence="8" id="KW-0804">Transcription</keyword>
<evidence type="ECO:0000256" key="4">
    <source>
        <dbReference type="ARBA" id="ARBA00022771"/>
    </source>
</evidence>
<keyword evidence="4 10" id="KW-0863">Zinc-finger</keyword>
<protein>
    <recommendedName>
        <fullName evidence="12">C2H2-type domain-containing protein</fullName>
    </recommendedName>
</protein>
<keyword evidence="14" id="KW-1185">Reference proteome</keyword>
<evidence type="ECO:0000256" key="3">
    <source>
        <dbReference type="ARBA" id="ARBA00022737"/>
    </source>
</evidence>
<evidence type="ECO:0000256" key="1">
    <source>
        <dbReference type="ARBA" id="ARBA00004123"/>
    </source>
</evidence>
<organism evidence="13 14">
    <name type="scientific">Oedothorax gibbosus</name>
    <dbReference type="NCBI Taxonomy" id="931172"/>
    <lineage>
        <taxon>Eukaryota</taxon>
        <taxon>Metazoa</taxon>
        <taxon>Ecdysozoa</taxon>
        <taxon>Arthropoda</taxon>
        <taxon>Chelicerata</taxon>
        <taxon>Arachnida</taxon>
        <taxon>Araneae</taxon>
        <taxon>Araneomorphae</taxon>
        <taxon>Entelegynae</taxon>
        <taxon>Araneoidea</taxon>
        <taxon>Linyphiidae</taxon>
        <taxon>Erigoninae</taxon>
        <taxon>Oedothorax</taxon>
    </lineage>
</organism>
<evidence type="ECO:0000256" key="8">
    <source>
        <dbReference type="ARBA" id="ARBA00023163"/>
    </source>
</evidence>
<evidence type="ECO:0000259" key="12">
    <source>
        <dbReference type="PROSITE" id="PS50157"/>
    </source>
</evidence>
<dbReference type="GO" id="GO:0000981">
    <property type="term" value="F:DNA-binding transcription factor activity, RNA polymerase II-specific"/>
    <property type="evidence" value="ECO:0007669"/>
    <property type="project" value="TreeGrafter"/>
</dbReference>
<comment type="caution">
    <text evidence="13">The sequence shown here is derived from an EMBL/GenBank/DDBJ whole genome shotgun (WGS) entry which is preliminary data.</text>
</comment>
<keyword evidence="2" id="KW-0479">Metal-binding</keyword>
<dbReference type="Gene3D" id="3.30.160.60">
    <property type="entry name" value="Classic Zinc Finger"/>
    <property type="match status" value="6"/>
</dbReference>
<evidence type="ECO:0000256" key="11">
    <source>
        <dbReference type="SAM" id="MobiDB-lite"/>
    </source>
</evidence>
<proteinExistence type="predicted"/>
<evidence type="ECO:0000256" key="7">
    <source>
        <dbReference type="ARBA" id="ARBA00023125"/>
    </source>
</evidence>